<dbReference type="InterPro" id="IPR035906">
    <property type="entry name" value="MetI-like_sf"/>
</dbReference>
<accession>A0ABT6L357</accession>
<dbReference type="EMBL" id="JARXVE010000006">
    <property type="protein sequence ID" value="MDH6197343.1"/>
    <property type="molecule type" value="Genomic_DNA"/>
</dbReference>
<keyword evidence="5 7" id="KW-1133">Transmembrane helix</keyword>
<evidence type="ECO:0000256" key="5">
    <source>
        <dbReference type="ARBA" id="ARBA00022989"/>
    </source>
</evidence>
<keyword evidence="2 7" id="KW-0813">Transport</keyword>
<dbReference type="PROSITE" id="PS50928">
    <property type="entry name" value="ABC_TM1"/>
    <property type="match status" value="1"/>
</dbReference>
<keyword evidence="10" id="KW-1185">Reference proteome</keyword>
<dbReference type="InterPro" id="IPR050366">
    <property type="entry name" value="BP-dependent_transpt_permease"/>
</dbReference>
<evidence type="ECO:0000313" key="9">
    <source>
        <dbReference type="EMBL" id="MDH6197343.1"/>
    </source>
</evidence>
<proteinExistence type="inferred from homology"/>
<dbReference type="RefSeq" id="WP_280833939.1">
    <property type="nucleotide sequence ID" value="NZ_JARXVE010000006.1"/>
</dbReference>
<feature type="transmembrane region" description="Helical" evidence="7">
    <location>
        <begin position="200"/>
        <end position="227"/>
    </location>
</feature>
<sequence>MSAIQLAPRRVRRSGDGSFTWVTWACVGFLAIVVGMAVAGPWIAPHDALQVDAADIHALPSANHLLGTDDTGRDIFSRIIVGARPSLVGPALVVLTAALVGTLMAVTAAWRGRAADALISRIFDLLFAFPGLILAIIAVTVFGRGLLSPVLALAVAYVPYIGRVVRVAALRERSQPYVAALQIQGFSPAWICVRHVVPNLLPVVVVQTSLAFGYALLDLAAISYIGLGVQPPDPEWGLMVANGQSSILSGYPQQSIFAGLIIVATVVCVNLVGTRLAARVGGR</sequence>
<dbReference type="CDD" id="cd06261">
    <property type="entry name" value="TM_PBP2"/>
    <property type="match status" value="1"/>
</dbReference>
<dbReference type="PANTHER" id="PTHR43386">
    <property type="entry name" value="OLIGOPEPTIDE TRANSPORT SYSTEM PERMEASE PROTEIN APPC"/>
    <property type="match status" value="1"/>
</dbReference>
<evidence type="ECO:0000256" key="2">
    <source>
        <dbReference type="ARBA" id="ARBA00022448"/>
    </source>
</evidence>
<dbReference type="Proteomes" id="UP001160130">
    <property type="component" value="Unassembled WGS sequence"/>
</dbReference>
<dbReference type="Pfam" id="PF00528">
    <property type="entry name" value="BPD_transp_1"/>
    <property type="match status" value="1"/>
</dbReference>
<name>A0ABT6L357_9MYCO</name>
<reference evidence="9 10" key="1">
    <citation type="submission" date="2023-04" db="EMBL/GenBank/DDBJ databases">
        <title>Forest soil microbial communities from Buena Vista Peninsula, Colon Province, Panama.</title>
        <authorList>
            <person name="Bouskill N."/>
        </authorList>
    </citation>
    <scope>NUCLEOTIDE SEQUENCE [LARGE SCALE GENOMIC DNA]</scope>
    <source>
        <strain evidence="9 10">AC80</strain>
    </source>
</reference>
<keyword evidence="3" id="KW-1003">Cell membrane</keyword>
<evidence type="ECO:0000256" key="6">
    <source>
        <dbReference type="ARBA" id="ARBA00023136"/>
    </source>
</evidence>
<evidence type="ECO:0000256" key="1">
    <source>
        <dbReference type="ARBA" id="ARBA00004651"/>
    </source>
</evidence>
<evidence type="ECO:0000256" key="4">
    <source>
        <dbReference type="ARBA" id="ARBA00022692"/>
    </source>
</evidence>
<comment type="similarity">
    <text evidence="7">Belongs to the binding-protein-dependent transport system permease family.</text>
</comment>
<keyword evidence="6 7" id="KW-0472">Membrane</keyword>
<evidence type="ECO:0000313" key="10">
    <source>
        <dbReference type="Proteomes" id="UP001160130"/>
    </source>
</evidence>
<feature type="transmembrane region" description="Helical" evidence="7">
    <location>
        <begin position="122"/>
        <end position="140"/>
    </location>
</feature>
<feature type="transmembrane region" description="Helical" evidence="7">
    <location>
        <begin position="146"/>
        <end position="165"/>
    </location>
</feature>
<feature type="domain" description="ABC transmembrane type-1" evidence="8">
    <location>
        <begin position="83"/>
        <end position="273"/>
    </location>
</feature>
<feature type="transmembrane region" description="Helical" evidence="7">
    <location>
        <begin position="87"/>
        <end position="110"/>
    </location>
</feature>
<keyword evidence="4 7" id="KW-0812">Transmembrane</keyword>
<gene>
    <name evidence="9" type="ORF">M2272_003996</name>
</gene>
<evidence type="ECO:0000256" key="3">
    <source>
        <dbReference type="ARBA" id="ARBA00022475"/>
    </source>
</evidence>
<comment type="caution">
    <text evidence="9">The sequence shown here is derived from an EMBL/GenBank/DDBJ whole genome shotgun (WGS) entry which is preliminary data.</text>
</comment>
<dbReference type="Gene3D" id="1.10.3720.10">
    <property type="entry name" value="MetI-like"/>
    <property type="match status" value="1"/>
</dbReference>
<organism evidence="9 10">
    <name type="scientific">Mycolicibacterium frederiksbergense</name>
    <dbReference type="NCBI Taxonomy" id="117567"/>
    <lineage>
        <taxon>Bacteria</taxon>
        <taxon>Bacillati</taxon>
        <taxon>Actinomycetota</taxon>
        <taxon>Actinomycetes</taxon>
        <taxon>Mycobacteriales</taxon>
        <taxon>Mycobacteriaceae</taxon>
        <taxon>Mycolicibacterium</taxon>
    </lineage>
</organism>
<feature type="transmembrane region" description="Helical" evidence="7">
    <location>
        <begin position="21"/>
        <end position="44"/>
    </location>
</feature>
<comment type="subcellular location">
    <subcellularLocation>
        <location evidence="1 7">Cell membrane</location>
        <topology evidence="1 7">Multi-pass membrane protein</topology>
    </subcellularLocation>
</comment>
<dbReference type="SUPFAM" id="SSF161098">
    <property type="entry name" value="MetI-like"/>
    <property type="match status" value="1"/>
</dbReference>
<evidence type="ECO:0000256" key="7">
    <source>
        <dbReference type="RuleBase" id="RU363032"/>
    </source>
</evidence>
<protein>
    <submittedName>
        <fullName evidence="9">Peptide/nickel transport system permease protein</fullName>
    </submittedName>
</protein>
<evidence type="ECO:0000259" key="8">
    <source>
        <dbReference type="PROSITE" id="PS50928"/>
    </source>
</evidence>
<dbReference type="PANTHER" id="PTHR43386:SF1">
    <property type="entry name" value="D,D-DIPEPTIDE TRANSPORT SYSTEM PERMEASE PROTEIN DDPC-RELATED"/>
    <property type="match status" value="1"/>
</dbReference>
<dbReference type="InterPro" id="IPR000515">
    <property type="entry name" value="MetI-like"/>
</dbReference>
<feature type="transmembrane region" description="Helical" evidence="7">
    <location>
        <begin position="256"/>
        <end position="278"/>
    </location>
</feature>